<reference evidence="10 11" key="1">
    <citation type="submission" date="2019-02" db="EMBL/GenBank/DDBJ databases">
        <title>Deep-cultivation of Planctomycetes and their phenomic and genomic characterization uncovers novel biology.</title>
        <authorList>
            <person name="Wiegand S."/>
            <person name="Jogler M."/>
            <person name="Boedeker C."/>
            <person name="Pinto D."/>
            <person name="Vollmers J."/>
            <person name="Rivas-Marin E."/>
            <person name="Kohn T."/>
            <person name="Peeters S.H."/>
            <person name="Heuer A."/>
            <person name="Rast P."/>
            <person name="Oberbeckmann S."/>
            <person name="Bunk B."/>
            <person name="Jeske O."/>
            <person name="Meyerdierks A."/>
            <person name="Storesund J.E."/>
            <person name="Kallscheuer N."/>
            <person name="Luecker S."/>
            <person name="Lage O.M."/>
            <person name="Pohl T."/>
            <person name="Merkel B.J."/>
            <person name="Hornburger P."/>
            <person name="Mueller R.-W."/>
            <person name="Bruemmer F."/>
            <person name="Labrenz M."/>
            <person name="Spormann A.M."/>
            <person name="Op Den Camp H."/>
            <person name="Overmann J."/>
            <person name="Amann R."/>
            <person name="Jetten M.S.M."/>
            <person name="Mascher T."/>
            <person name="Medema M.H."/>
            <person name="Devos D.P."/>
            <person name="Kaster A.-K."/>
            <person name="Ovreas L."/>
            <person name="Rohde M."/>
            <person name="Galperin M.Y."/>
            <person name="Jogler C."/>
        </authorList>
    </citation>
    <scope>NUCLEOTIDE SEQUENCE [LARGE SCALE GENOMIC DNA]</scope>
    <source>
        <strain evidence="10 11">Pla22</strain>
    </source>
</reference>
<keyword evidence="11" id="KW-1185">Reference proteome</keyword>
<dbReference type="GO" id="GO:0005525">
    <property type="term" value="F:GTP binding"/>
    <property type="evidence" value="ECO:0007669"/>
    <property type="project" value="UniProtKB-KW"/>
</dbReference>
<dbReference type="Pfam" id="PF00483">
    <property type="entry name" value="NTP_transferase"/>
    <property type="match status" value="1"/>
</dbReference>
<dbReference type="Proteomes" id="UP000316598">
    <property type="component" value="Unassembled WGS sequence"/>
</dbReference>
<keyword evidence="4 10" id="KW-0548">Nucleotidyltransferase</keyword>
<evidence type="ECO:0000256" key="7">
    <source>
        <dbReference type="ARBA" id="ARBA00047343"/>
    </source>
</evidence>
<dbReference type="RefSeq" id="WP_146516432.1">
    <property type="nucleotide sequence ID" value="NZ_SJPI01000002.1"/>
</dbReference>
<proteinExistence type="inferred from homology"/>
<keyword evidence="5" id="KW-0547">Nucleotide-binding</keyword>
<comment type="similarity">
    <text evidence="1">Belongs to the mannose-6-phosphate isomerase type 2 family.</text>
</comment>
<feature type="domain" description="Nucleotidyl transferase" evidence="8">
    <location>
        <begin position="4"/>
        <end position="286"/>
    </location>
</feature>
<dbReference type="AlphaFoldDB" id="A0A5C5WKP4"/>
<dbReference type="FunFam" id="3.90.550.10:FF:000046">
    <property type="entry name" value="Mannose-1-phosphate guanylyltransferase (GDP)"/>
    <property type="match status" value="1"/>
</dbReference>
<organism evidence="10 11">
    <name type="scientific">Rubripirellula amarantea</name>
    <dbReference type="NCBI Taxonomy" id="2527999"/>
    <lineage>
        <taxon>Bacteria</taxon>
        <taxon>Pseudomonadati</taxon>
        <taxon>Planctomycetota</taxon>
        <taxon>Planctomycetia</taxon>
        <taxon>Pirellulales</taxon>
        <taxon>Pirellulaceae</taxon>
        <taxon>Rubripirellula</taxon>
    </lineage>
</organism>
<comment type="caution">
    <text evidence="10">The sequence shown here is derived from an EMBL/GenBank/DDBJ whole genome shotgun (WGS) entry which is preliminary data.</text>
</comment>
<evidence type="ECO:0000313" key="10">
    <source>
        <dbReference type="EMBL" id="TWT51366.1"/>
    </source>
</evidence>
<dbReference type="PANTHER" id="PTHR46390">
    <property type="entry name" value="MANNOSE-1-PHOSPHATE GUANYLYLTRANSFERASE"/>
    <property type="match status" value="1"/>
</dbReference>
<evidence type="ECO:0000256" key="5">
    <source>
        <dbReference type="ARBA" id="ARBA00022741"/>
    </source>
</evidence>
<dbReference type="Gene3D" id="3.90.550.10">
    <property type="entry name" value="Spore Coat Polysaccharide Biosynthesis Protein SpsA, Chain A"/>
    <property type="match status" value="1"/>
</dbReference>
<keyword evidence="6" id="KW-0342">GTP-binding</keyword>
<evidence type="ECO:0000256" key="1">
    <source>
        <dbReference type="ARBA" id="ARBA00006115"/>
    </source>
</evidence>
<dbReference type="OrthoDB" id="9806359at2"/>
<dbReference type="SUPFAM" id="SSF53448">
    <property type="entry name" value="Nucleotide-diphospho-sugar transferases"/>
    <property type="match status" value="1"/>
</dbReference>
<dbReference type="PANTHER" id="PTHR46390:SF1">
    <property type="entry name" value="MANNOSE-1-PHOSPHATE GUANYLYLTRANSFERASE"/>
    <property type="match status" value="1"/>
</dbReference>
<evidence type="ECO:0000256" key="2">
    <source>
        <dbReference type="ARBA" id="ARBA00012387"/>
    </source>
</evidence>
<dbReference type="InterPro" id="IPR005835">
    <property type="entry name" value="NTP_transferase_dom"/>
</dbReference>
<dbReference type="EC" id="2.7.7.13" evidence="2"/>
<evidence type="ECO:0000256" key="4">
    <source>
        <dbReference type="ARBA" id="ARBA00022695"/>
    </source>
</evidence>
<name>A0A5C5WKP4_9BACT</name>
<feature type="domain" description="MannoseP isomerase/GMP-like beta-helix" evidence="9">
    <location>
        <begin position="296"/>
        <end position="351"/>
    </location>
</feature>
<evidence type="ECO:0000313" key="11">
    <source>
        <dbReference type="Proteomes" id="UP000316598"/>
    </source>
</evidence>
<dbReference type="EMBL" id="SJPI01000002">
    <property type="protein sequence ID" value="TWT51366.1"/>
    <property type="molecule type" value="Genomic_DNA"/>
</dbReference>
<dbReference type="CDD" id="cd02509">
    <property type="entry name" value="GDP-M1P_Guanylyltransferase"/>
    <property type="match status" value="1"/>
</dbReference>
<gene>
    <name evidence="10" type="primary">manC</name>
    <name evidence="10" type="ORF">Pla22_41430</name>
</gene>
<dbReference type="GO" id="GO:0009298">
    <property type="term" value="P:GDP-mannose biosynthetic process"/>
    <property type="evidence" value="ECO:0007669"/>
    <property type="project" value="TreeGrafter"/>
</dbReference>
<evidence type="ECO:0000256" key="6">
    <source>
        <dbReference type="ARBA" id="ARBA00023134"/>
    </source>
</evidence>
<comment type="catalytic activity">
    <reaction evidence="7">
        <text>alpha-D-mannose 1-phosphate + GTP + H(+) = GDP-alpha-D-mannose + diphosphate</text>
        <dbReference type="Rhea" id="RHEA:15229"/>
        <dbReference type="ChEBI" id="CHEBI:15378"/>
        <dbReference type="ChEBI" id="CHEBI:33019"/>
        <dbReference type="ChEBI" id="CHEBI:37565"/>
        <dbReference type="ChEBI" id="CHEBI:57527"/>
        <dbReference type="ChEBI" id="CHEBI:58409"/>
        <dbReference type="EC" id="2.7.7.13"/>
    </reaction>
</comment>
<evidence type="ECO:0000259" key="9">
    <source>
        <dbReference type="Pfam" id="PF22640"/>
    </source>
</evidence>
<dbReference type="InterPro" id="IPR051161">
    <property type="entry name" value="Mannose-6P_isomerase_type2"/>
</dbReference>
<dbReference type="InterPro" id="IPR054566">
    <property type="entry name" value="ManC/GMP-like_b-helix"/>
</dbReference>
<dbReference type="Pfam" id="PF22640">
    <property type="entry name" value="ManC_GMP_beta-helix"/>
    <property type="match status" value="1"/>
</dbReference>
<dbReference type="GO" id="GO:0004475">
    <property type="term" value="F:mannose-1-phosphate guanylyltransferase (GTP) activity"/>
    <property type="evidence" value="ECO:0007669"/>
    <property type="project" value="UniProtKB-EC"/>
</dbReference>
<evidence type="ECO:0000259" key="8">
    <source>
        <dbReference type="Pfam" id="PF00483"/>
    </source>
</evidence>
<accession>A0A5C5WKP4</accession>
<evidence type="ECO:0000256" key="3">
    <source>
        <dbReference type="ARBA" id="ARBA00022679"/>
    </source>
</evidence>
<dbReference type="SUPFAM" id="SSF159283">
    <property type="entry name" value="Guanosine diphospho-D-mannose pyrophosphorylase/mannose-6-phosphate isomerase linker domain"/>
    <property type="match status" value="1"/>
</dbReference>
<dbReference type="InterPro" id="IPR029044">
    <property type="entry name" value="Nucleotide-diphossugar_trans"/>
</dbReference>
<protein>
    <recommendedName>
        <fullName evidence="2">mannose-1-phosphate guanylyltransferase</fullName>
        <ecNumber evidence="2">2.7.7.13</ecNumber>
    </recommendedName>
</protein>
<keyword evidence="3 10" id="KW-0808">Transferase</keyword>
<dbReference type="InterPro" id="IPR049577">
    <property type="entry name" value="GMPP_N"/>
</dbReference>
<sequence>MLHAVIMAGGSGTRFWPASRKLKPKQLLALSGQRTMIQSTVDRLGDLVPKEQQWIITNQLLADAVREQLPELPSENVVGEPCKRDTAPCVGLAAAMIQRIDADGIMVVMPSDHVIASHEKFQAAIKAGEKLIEEDPTRIVTFGIKPSYPAESFGYIERNDAATLDAGDVSAFRVKQFREKPDATTAQEYLDRGTFYWNSGIFLWRASTITDALKKNVPEMSDHLSKIADAMGSTDFDSVLQKEFSAIKGTSIDYAVMESYDNVVVIEAPFPWDDVGSWQALSRLQDPDENNNTVVGQHIGIDTKGSIIVGQPDHVIVTIDVDDLIVVQTKDATLVAPKAAEERVREAVKALEERGMTDKL</sequence>